<comment type="caution">
    <text evidence="1">The sequence shown here is derived from an EMBL/GenBank/DDBJ whole genome shotgun (WGS) entry which is preliminary data.</text>
</comment>
<keyword evidence="2" id="KW-1185">Reference proteome</keyword>
<reference evidence="1" key="1">
    <citation type="journal article" date="2021" name="Environ. Microbiol.">
        <title>Gene family expansions and transcriptome signatures uncover fungal adaptations to wood decay.</title>
        <authorList>
            <person name="Hage H."/>
            <person name="Miyauchi S."/>
            <person name="Viragh M."/>
            <person name="Drula E."/>
            <person name="Min B."/>
            <person name="Chaduli D."/>
            <person name="Navarro D."/>
            <person name="Favel A."/>
            <person name="Norest M."/>
            <person name="Lesage-Meessen L."/>
            <person name="Balint B."/>
            <person name="Merenyi Z."/>
            <person name="de Eugenio L."/>
            <person name="Morin E."/>
            <person name="Martinez A.T."/>
            <person name="Baldrian P."/>
            <person name="Stursova M."/>
            <person name="Martinez M.J."/>
            <person name="Novotny C."/>
            <person name="Magnuson J.K."/>
            <person name="Spatafora J.W."/>
            <person name="Maurice S."/>
            <person name="Pangilinan J."/>
            <person name="Andreopoulos W."/>
            <person name="LaButti K."/>
            <person name="Hundley H."/>
            <person name="Na H."/>
            <person name="Kuo A."/>
            <person name="Barry K."/>
            <person name="Lipzen A."/>
            <person name="Henrissat B."/>
            <person name="Riley R."/>
            <person name="Ahrendt S."/>
            <person name="Nagy L.G."/>
            <person name="Grigoriev I.V."/>
            <person name="Martin F."/>
            <person name="Rosso M.N."/>
        </authorList>
    </citation>
    <scope>NUCLEOTIDE SEQUENCE</scope>
    <source>
        <strain evidence="1">CBS 384.51</strain>
    </source>
</reference>
<organism evidence="1 2">
    <name type="scientific">Irpex rosettiformis</name>
    <dbReference type="NCBI Taxonomy" id="378272"/>
    <lineage>
        <taxon>Eukaryota</taxon>
        <taxon>Fungi</taxon>
        <taxon>Dikarya</taxon>
        <taxon>Basidiomycota</taxon>
        <taxon>Agaricomycotina</taxon>
        <taxon>Agaricomycetes</taxon>
        <taxon>Polyporales</taxon>
        <taxon>Irpicaceae</taxon>
        <taxon>Irpex</taxon>
    </lineage>
</organism>
<proteinExistence type="predicted"/>
<gene>
    <name evidence="1" type="ORF">BDY19DRAFT_994141</name>
</gene>
<accession>A0ACB8U2D0</accession>
<protein>
    <submittedName>
        <fullName evidence="1">Uncharacterized protein</fullName>
    </submittedName>
</protein>
<dbReference type="EMBL" id="MU274914">
    <property type="protein sequence ID" value="KAI0088224.1"/>
    <property type="molecule type" value="Genomic_DNA"/>
</dbReference>
<sequence>MGSAQSLVRTSGALDSFVTDLGSDVVYERSLGSARFLKTVKCRHKNGALVVKIFIKPDPGVSLRRYSKRLRHEREALADIPNVYTYQSFLETDKAGYMIRQWVASSLYDRISTRPFLAPIEKKWLAFQLLTALRDARNRKISHGDLKTSNILITSWNWLLLSDFAPHKPACLPLDDPADFSFFFDTSGRRTCYIAPERFYSSEENPDAHKRRGKERQVDEEGKREAKVTEAMECFSAGCVIAELFLEGTPLFSLSQLFKYREGEFNVDTQLNAIDDTGVRTLIKQMIAIDPSSRPTFDSLLHNTRGTVFPETFYSFLHNYVASINELSSSSVFSFAPQPGPTPVNSATSTPINTKAATTTTGLGLTGDVFNEPLPSDSDHRMERIWSDYESVEPYLLQESETGALEETIKEPVKVEYASAGEPGKPFQASVSDVFPVELDIPNRDSTLQKGYGDKRHAARHDGPALILLALITANIRTCKLPSSKLRALDVLLALASHLTDEAKLDRMVPYVVELLQDEAPLVRSAAARTLLQILMLVTVITPSNASIFPEYIIPALGPLLGDTEVSVRCTYAQCLVALAVTAGRYLEMAQALRAHGAYKLATAKEGQDLDEAQFEVSYDASLQELQNAVQDHLSTLLVDPSPTVKRAILHNISSLCVFLGRQRTNDVLLSHMITYLNDRDWLIRYAFFDSIVDVAACAGGRSLEKFILPLMVQALSDAEESVVARVLTSLTSLCELGLFQPMRIWELMSATLSFLYHPNIWIRQGATAFIAAAAKRLPASDVWCILYPSLKHFLRSDIREVDERSLLVAMKPQLPRHIFDAATEWAKKAEKSPFWRTHRPTRSESPRASLATVKPSGGGLRSKSDDDEIHLGKLQQLGMTQSDENKLMAMREFLPKLAENKSNFESRLGTSIEIDPKNLAHKRTIELQKLGIVPQTVFLKSSSDSASRSSRLSSARRAPSELSRTPILGTPRSNRTMSMDYNQGIPSAPFEDLRRRLAMINGSGTSLSLAPSVRDPRSPTLNTLAPPDSLTPASPNTVVSDVPFSIPLERPLSPAESLASANTSFPTSLHKLHIGTDGQKAAPAVGSSRANATGLLEAHAKLRDGSPEPSGRSSPVSISGTIRGMERPRLPSLAPISSYDGREPGINNLLEHMYLDNNRELQSEFGPRVHEGPIRRRNAARHSYLSRDGNGRRVETNLIAHLGSHSDAITGIAVSPDHMFFVSASDDKTVKVWDTARLERNVTSKARHTYNQHHAKVKAVCVIEGTHCFASAAEDGSIHVVRVHVNTNQGAGGGLPKYGRVQVIREHRLEAPGEYASCMIHYSTPSSSNLLYATTHATITIMDLRTMRTLQTMQNPRHHGPITSLCVDRKRTWCVCGTATGVLSLWDLRFGILIKSWVAGASTGDRPIKIHQCSLHPTKGKGKWIVVALGSFQATSNQDSASAARLAPLVEVWDIEKSALVETYGTRTVSSASQPIEEEPGNITAPEAERSPSAAIAALVRGRQETQEAPPAFASRRRSSSQKASSITDGILNQSSDVVTFAIGAEFGGHGTVHRSGMVEHGDLSSGRASGGRGFMICGSEDRKIRLWDLGKVERSFVLSTPDEEGEKPTYR</sequence>
<evidence type="ECO:0000313" key="1">
    <source>
        <dbReference type="EMBL" id="KAI0088224.1"/>
    </source>
</evidence>
<name>A0ACB8U2D0_9APHY</name>
<evidence type="ECO:0000313" key="2">
    <source>
        <dbReference type="Proteomes" id="UP001055072"/>
    </source>
</evidence>
<dbReference type="Proteomes" id="UP001055072">
    <property type="component" value="Unassembled WGS sequence"/>
</dbReference>